<dbReference type="CDD" id="cd03443">
    <property type="entry name" value="PaaI_thioesterase"/>
    <property type="match status" value="1"/>
</dbReference>
<organism evidence="2 3">
    <name type="scientific">Hyalangium rubrum</name>
    <dbReference type="NCBI Taxonomy" id="3103134"/>
    <lineage>
        <taxon>Bacteria</taxon>
        <taxon>Pseudomonadati</taxon>
        <taxon>Myxococcota</taxon>
        <taxon>Myxococcia</taxon>
        <taxon>Myxococcales</taxon>
        <taxon>Cystobacterineae</taxon>
        <taxon>Archangiaceae</taxon>
        <taxon>Hyalangium</taxon>
    </lineage>
</organism>
<dbReference type="EMBL" id="JAXIVS010000004">
    <property type="protein sequence ID" value="MDY7227764.1"/>
    <property type="molecule type" value="Genomic_DNA"/>
</dbReference>
<dbReference type="GO" id="GO:0016787">
    <property type="term" value="F:hydrolase activity"/>
    <property type="evidence" value="ECO:0007669"/>
    <property type="project" value="UniProtKB-KW"/>
</dbReference>
<feature type="domain" description="Acyl-CoA thioesterase-like N-terminal HotDog" evidence="1">
    <location>
        <begin position="60"/>
        <end position="142"/>
    </location>
</feature>
<comment type="caution">
    <text evidence="2">The sequence shown here is derived from an EMBL/GenBank/DDBJ whole genome shotgun (WGS) entry which is preliminary data.</text>
</comment>
<keyword evidence="3" id="KW-1185">Reference proteome</keyword>
<evidence type="ECO:0000313" key="2">
    <source>
        <dbReference type="EMBL" id="MDY7227764.1"/>
    </source>
</evidence>
<sequence length="146" mass="16084">MASSSASFVELLRQARQGHDYGPLTALIPSARLFRIGLEAAEGHARCRMTYAPELVGFQSLHGGALGALLESSALFELLLQEDTERMPRLISLTTEFLRAGGLQDTFAQGFVTRQGRRVANVRVEAWQQERSRLIATAHATFLMVP</sequence>
<dbReference type="Pfam" id="PF13622">
    <property type="entry name" value="4HBT_3"/>
    <property type="match status" value="1"/>
</dbReference>
<dbReference type="RefSeq" id="WP_321546476.1">
    <property type="nucleotide sequence ID" value="NZ_JAXIVS010000004.1"/>
</dbReference>
<reference evidence="2 3" key="1">
    <citation type="submission" date="2023-12" db="EMBL/GenBank/DDBJ databases">
        <title>the genome sequence of Hyalangium sp. s54d21.</title>
        <authorList>
            <person name="Zhang X."/>
        </authorList>
    </citation>
    <scope>NUCLEOTIDE SEQUENCE [LARGE SCALE GENOMIC DNA]</scope>
    <source>
        <strain evidence="3">s54d21</strain>
    </source>
</reference>
<name>A0ABU5H2U5_9BACT</name>
<keyword evidence="2" id="KW-0378">Hydrolase</keyword>
<accession>A0ABU5H2U5</accession>
<protein>
    <submittedName>
        <fullName evidence="2">PaaI family thioesterase</fullName>
        <ecNumber evidence="2">3.1.2.-</ecNumber>
    </submittedName>
</protein>
<gene>
    <name evidence="2" type="ORF">SYV04_15220</name>
</gene>
<dbReference type="PANTHER" id="PTHR43240:SF3">
    <property type="entry name" value="THIOESTERASE DOMAIN-CONTAINING PROTEIN"/>
    <property type="match status" value="1"/>
</dbReference>
<dbReference type="Gene3D" id="3.10.129.10">
    <property type="entry name" value="Hotdog Thioesterase"/>
    <property type="match status" value="1"/>
</dbReference>
<evidence type="ECO:0000259" key="1">
    <source>
        <dbReference type="Pfam" id="PF13622"/>
    </source>
</evidence>
<proteinExistence type="predicted"/>
<dbReference type="SUPFAM" id="SSF54637">
    <property type="entry name" value="Thioesterase/thiol ester dehydrase-isomerase"/>
    <property type="match status" value="1"/>
</dbReference>
<evidence type="ECO:0000313" key="3">
    <source>
        <dbReference type="Proteomes" id="UP001291309"/>
    </source>
</evidence>
<dbReference type="PANTHER" id="PTHR43240">
    <property type="entry name" value="1,4-DIHYDROXY-2-NAPHTHOYL-COA THIOESTERASE 1"/>
    <property type="match status" value="1"/>
</dbReference>
<dbReference type="InterPro" id="IPR029069">
    <property type="entry name" value="HotDog_dom_sf"/>
</dbReference>
<dbReference type="InterPro" id="IPR049449">
    <property type="entry name" value="TesB_ACOT8-like_N"/>
</dbReference>
<dbReference type="EC" id="3.1.2.-" evidence="2"/>
<dbReference type="Proteomes" id="UP001291309">
    <property type="component" value="Unassembled WGS sequence"/>
</dbReference>